<evidence type="ECO:0000256" key="1">
    <source>
        <dbReference type="SAM" id="Phobius"/>
    </source>
</evidence>
<keyword evidence="1" id="KW-1133">Transmembrane helix</keyword>
<organism evidence="2 3">
    <name type="scientific">Amycolatopsis vancoresmycina DSM 44592</name>
    <dbReference type="NCBI Taxonomy" id="1292037"/>
    <lineage>
        <taxon>Bacteria</taxon>
        <taxon>Bacillati</taxon>
        <taxon>Actinomycetota</taxon>
        <taxon>Actinomycetes</taxon>
        <taxon>Pseudonocardiales</taxon>
        <taxon>Pseudonocardiaceae</taxon>
        <taxon>Amycolatopsis</taxon>
    </lineage>
</organism>
<evidence type="ECO:0000313" key="2">
    <source>
        <dbReference type="EMBL" id="EOD63028.1"/>
    </source>
</evidence>
<dbReference type="EMBL" id="AOUO01000668">
    <property type="protein sequence ID" value="EOD63028.1"/>
    <property type="molecule type" value="Genomic_DNA"/>
</dbReference>
<feature type="transmembrane region" description="Helical" evidence="1">
    <location>
        <begin position="465"/>
        <end position="491"/>
    </location>
</feature>
<accession>R1FUJ3</accession>
<proteinExistence type="predicted"/>
<name>R1FUJ3_9PSEU</name>
<dbReference type="Proteomes" id="UP000014139">
    <property type="component" value="Unassembled WGS sequence"/>
</dbReference>
<dbReference type="eggNOG" id="COG5635">
    <property type="taxonomic scope" value="Bacteria"/>
</dbReference>
<keyword evidence="1" id="KW-0812">Transmembrane</keyword>
<feature type="transmembrane region" description="Helical" evidence="1">
    <location>
        <begin position="589"/>
        <end position="608"/>
    </location>
</feature>
<feature type="transmembrane region" description="Helical" evidence="1">
    <location>
        <begin position="512"/>
        <end position="535"/>
    </location>
</feature>
<evidence type="ECO:0008006" key="4">
    <source>
        <dbReference type="Google" id="ProtNLM"/>
    </source>
</evidence>
<feature type="transmembrane region" description="Helical" evidence="1">
    <location>
        <begin position="439"/>
        <end position="459"/>
    </location>
</feature>
<protein>
    <recommendedName>
        <fullName evidence="4">NACHT domain-containing protein</fullName>
    </recommendedName>
</protein>
<dbReference type="PATRIC" id="fig|1292037.4.peg.7346"/>
<keyword evidence="3" id="KW-1185">Reference proteome</keyword>
<comment type="caution">
    <text evidence="2">The sequence shown here is derived from an EMBL/GenBank/DDBJ whole genome shotgun (WGS) entry which is preliminary data.</text>
</comment>
<gene>
    <name evidence="2" type="ORF">H480_39130</name>
</gene>
<dbReference type="Gene3D" id="3.40.50.300">
    <property type="entry name" value="P-loop containing nucleotide triphosphate hydrolases"/>
    <property type="match status" value="1"/>
</dbReference>
<keyword evidence="1" id="KW-0472">Membrane</keyword>
<feature type="transmembrane region" description="Helical" evidence="1">
    <location>
        <begin position="547"/>
        <end position="568"/>
    </location>
</feature>
<feature type="transmembrane region" description="Helical" evidence="1">
    <location>
        <begin position="34"/>
        <end position="51"/>
    </location>
</feature>
<reference evidence="2 3" key="1">
    <citation type="submission" date="2013-02" db="EMBL/GenBank/DDBJ databases">
        <title>Draft genome sequence of Amycolatopsis vancoresmycina strain DSM 44592T.</title>
        <authorList>
            <person name="Kumar S."/>
            <person name="Kaur N."/>
            <person name="Kaur C."/>
            <person name="Raghava G.P.S."/>
            <person name="Mayilraj S."/>
        </authorList>
    </citation>
    <scope>NUCLEOTIDE SEQUENCE [LARGE SCALE GENOMIC DNA]</scope>
    <source>
        <strain evidence="2 3">DSM 44592</strain>
    </source>
</reference>
<feature type="transmembrane region" description="Helical" evidence="1">
    <location>
        <begin position="620"/>
        <end position="644"/>
    </location>
</feature>
<evidence type="ECO:0000313" key="3">
    <source>
        <dbReference type="Proteomes" id="UP000014139"/>
    </source>
</evidence>
<dbReference type="SUPFAM" id="SSF52540">
    <property type="entry name" value="P-loop containing nucleoside triphosphate hydrolases"/>
    <property type="match status" value="1"/>
</dbReference>
<sequence>MLTGLVVVGAALAWWVWQVSVLEPGERSNASGYGQFVLAAIGLLVACAGPLKGAITAGVKVPQEADLDQLASVLQEEWTAAADERCLLIPAPLPIRWRRSTRAVTGPVAAAVGRPKSSVRFEPLPGLRAVTTARLREGTGHALHAVYGGLATGRVLILGEPGSGKSAAAILLLLEALRFREQASPGDRARIPVPMLFTLHEWDPSAETVVDWLSVKIARAYPQFRGRGGTDRVTKLLKSGCVSVFLDGLDEIADRLRPLALTALRHAPFRLVLLTRTEEAVTAAGAAHLVGAAALELLPVTPSDASAYLLQPVVHPPPEDWRKLTEHLVQAPDSPVAQVLVLPFMLSLLHDAYPEHGADRVDELLDTSRFRTVADVENRILDRAVIVAYTPQPGLPPPRYSLDTACRTLGYIARQLAEQRTRDLLWWQMATWTTWTRRTGIAALLAGAVVAGSLGLAGYPVVGGFAGIAVGAAFFAIGMVALGGIGGFMSHGPARPSWIQRPFGREVLRIRTLSRGIFGAVSGGSAAIVAGGLLGRLTIGPSAGLRFGLLIGLIGGLAVGLAFGLTQAPSLDKGSQSPPATYRLDRNTALFFIFVVWPGAGLVTGLVASLELGLGTGLVIGPALGILLAVSGTVTGAIGTNAFLSLNFSATELAATRNTPVRMMAFLEDARSRHILRTVGPAYQFRHAKLHDHLARSPAAG</sequence>
<dbReference type="InterPro" id="IPR027417">
    <property type="entry name" value="P-loop_NTPase"/>
</dbReference>
<dbReference type="AlphaFoldDB" id="R1FUJ3"/>